<evidence type="ECO:0000313" key="4">
    <source>
        <dbReference type="Proteomes" id="UP000313359"/>
    </source>
</evidence>
<accession>A0A5C2SSW5</accession>
<evidence type="ECO:0000256" key="1">
    <source>
        <dbReference type="SAM" id="MobiDB-lite"/>
    </source>
</evidence>
<sequence length="326" mass="39138">MNTPPPPYYYATRSPPQSGPYYQHRQYHGGETTPLLGTSQAKPSGHDGTSWKTLIFLVVLVVLFMVQTLGYIPTMVDDISASEKREIHWQWQRERYDHRIEVARRKAQLAKLEQERWEASRNFEEQRKAYEQEREQWEHDRQEERKRWANEKQQWERERQEEERHRKEVERRRQGVHWNGPWKNRGCDGYGVQSYSANLLDIPGDLNWREVCEDMPIQIEGRWYDKPDKCEAHDHQHVWATWFVDTNESQCMTYWDRMEDKGCTPGRSGMRRFEARLMNLHNGDNWDKMCNTSPATIRGVHYDRPTICEDKNGRTGIFDYPDGRCW</sequence>
<feature type="transmembrane region" description="Helical" evidence="2">
    <location>
        <begin position="54"/>
        <end position="76"/>
    </location>
</feature>
<organism evidence="3 4">
    <name type="scientific">Lentinus tigrinus ALCF2SS1-6</name>
    <dbReference type="NCBI Taxonomy" id="1328759"/>
    <lineage>
        <taxon>Eukaryota</taxon>
        <taxon>Fungi</taxon>
        <taxon>Dikarya</taxon>
        <taxon>Basidiomycota</taxon>
        <taxon>Agaricomycotina</taxon>
        <taxon>Agaricomycetes</taxon>
        <taxon>Polyporales</taxon>
        <taxon>Polyporaceae</taxon>
        <taxon>Lentinus</taxon>
    </lineage>
</organism>
<name>A0A5C2SSW5_9APHY</name>
<dbReference type="EMBL" id="ML122250">
    <property type="protein sequence ID" value="RPD66993.1"/>
    <property type="molecule type" value="Genomic_DNA"/>
</dbReference>
<evidence type="ECO:0000256" key="2">
    <source>
        <dbReference type="SAM" id="Phobius"/>
    </source>
</evidence>
<keyword evidence="2" id="KW-0472">Membrane</keyword>
<dbReference type="Proteomes" id="UP000313359">
    <property type="component" value="Unassembled WGS sequence"/>
</dbReference>
<keyword evidence="2" id="KW-1133">Transmembrane helix</keyword>
<evidence type="ECO:0000313" key="3">
    <source>
        <dbReference type="EMBL" id="RPD66993.1"/>
    </source>
</evidence>
<dbReference type="AlphaFoldDB" id="A0A5C2SSW5"/>
<dbReference type="STRING" id="1328759.A0A5C2SSW5"/>
<reference evidence="3" key="1">
    <citation type="journal article" date="2018" name="Genome Biol. Evol.">
        <title>Genomics and development of Lentinus tigrinus, a white-rot wood-decaying mushroom with dimorphic fruiting bodies.</title>
        <authorList>
            <person name="Wu B."/>
            <person name="Xu Z."/>
            <person name="Knudson A."/>
            <person name="Carlson A."/>
            <person name="Chen N."/>
            <person name="Kovaka S."/>
            <person name="LaButti K."/>
            <person name="Lipzen A."/>
            <person name="Pennachio C."/>
            <person name="Riley R."/>
            <person name="Schakwitz W."/>
            <person name="Umezawa K."/>
            <person name="Ohm R.A."/>
            <person name="Grigoriev I.V."/>
            <person name="Nagy L.G."/>
            <person name="Gibbons J."/>
            <person name="Hibbett D."/>
        </authorList>
    </citation>
    <scope>NUCLEOTIDE SEQUENCE [LARGE SCALE GENOMIC DNA]</scope>
    <source>
        <strain evidence="3">ALCF2SS1-6</strain>
    </source>
</reference>
<gene>
    <name evidence="3" type="ORF">L227DRAFT_569196</name>
</gene>
<feature type="region of interest" description="Disordered" evidence="1">
    <location>
        <begin position="148"/>
        <end position="170"/>
    </location>
</feature>
<dbReference type="OrthoDB" id="3153758at2759"/>
<keyword evidence="2" id="KW-0812">Transmembrane</keyword>
<protein>
    <submittedName>
        <fullName evidence="3">Uncharacterized protein</fullName>
    </submittedName>
</protein>
<keyword evidence="4" id="KW-1185">Reference proteome</keyword>
<proteinExistence type="predicted"/>